<evidence type="ECO:0000313" key="2">
    <source>
        <dbReference type="Proteomes" id="UP000594008"/>
    </source>
</evidence>
<organism evidence="1 2">
    <name type="scientific">Streptomyces chromofuscus</name>
    <dbReference type="NCBI Taxonomy" id="42881"/>
    <lineage>
        <taxon>Bacteria</taxon>
        <taxon>Bacillati</taxon>
        <taxon>Actinomycetota</taxon>
        <taxon>Actinomycetes</taxon>
        <taxon>Kitasatosporales</taxon>
        <taxon>Streptomycetaceae</taxon>
        <taxon>Streptomyces</taxon>
    </lineage>
</organism>
<accession>A0A7M2T8P4</accession>
<sequence>MMIQPRRRLLDIWSSLLRCSLGDSGWVNPGRGGSNSISDAEQLVCLLYPAFKISGLGFSVPDATERDVQEALSPLGDWAGVPRGLAGIIDGFLETYSRDDGLPVFPPGGRLRALDPGAEPSPEQTRLETVEAYSMSVTLSLAALAFVKSFAKHVRGAELGTALRTTEEALDRRLTHAMRGLLESFAVDVFPEDSAMGNTLLRTLDQSRQSRGLLADRLRAELQPIRAGLRGLPLGSSGAPLLGDEALLFQCGWAWGPVRAGDDHPLRVADPVPSLHFTVAAMDGIVDFFSRQTLLLGLLSPEQQALAHALRLRWELTQSYWTTLARFGGARWPLEDMPWRTSETEESDYATLQVASIVVHNLMRQHGVDDGAPVDDLTPMADVLQELAARGGITRRPSARGRTVELHDPGELLPLPGSERHGPVLGLLVSDYAPMLLKRMLQVAGLTQDLRQRDRLLSLADELTDHLWRRRLTRGPAAGLWDAPDAVYALPVPSPAAPSWHLTERVVEVLVVAATTVSSAPTRSVPLFETAGELLREAEHLFAQELMSRPVAGSPAATVLVRIEATLRRARDVVDSRPGVAVALASEALRELDGLALARTQASKGG</sequence>
<dbReference type="EMBL" id="CP063374">
    <property type="protein sequence ID" value="QOV44078.1"/>
    <property type="molecule type" value="Genomic_DNA"/>
</dbReference>
<name>A0A7M2T8P4_STRCW</name>
<dbReference type="RefSeq" id="WP_189698103.1">
    <property type="nucleotide sequence ID" value="NZ_BMTA01000007.1"/>
</dbReference>
<dbReference type="KEGG" id="schf:IPT68_31205"/>
<dbReference type="AlphaFoldDB" id="A0A7M2T8P4"/>
<protein>
    <submittedName>
        <fullName evidence="1">Uncharacterized protein</fullName>
    </submittedName>
</protein>
<dbReference type="InterPro" id="IPR049777">
    <property type="entry name" value="SCO2524-like"/>
</dbReference>
<evidence type="ECO:0000313" key="1">
    <source>
        <dbReference type="EMBL" id="QOV44078.1"/>
    </source>
</evidence>
<dbReference type="NCBIfam" id="NF040567">
    <property type="entry name" value="SCO2524_fam"/>
    <property type="match status" value="1"/>
</dbReference>
<reference evidence="1 2" key="1">
    <citation type="submission" date="2020-10" db="EMBL/GenBank/DDBJ databases">
        <title>Streptomyces chromofuscus complate genome analysis.</title>
        <authorList>
            <person name="Anwar N."/>
        </authorList>
    </citation>
    <scope>NUCLEOTIDE SEQUENCE [LARGE SCALE GENOMIC DNA]</scope>
    <source>
        <strain evidence="1 2">DSM 40273</strain>
    </source>
</reference>
<gene>
    <name evidence="1" type="ORF">IPT68_31205</name>
</gene>
<keyword evidence="2" id="KW-1185">Reference proteome</keyword>
<dbReference type="Proteomes" id="UP000594008">
    <property type="component" value="Chromosome"/>
</dbReference>
<proteinExistence type="predicted"/>